<dbReference type="HOGENOM" id="CLU_2360156_0_0_1"/>
<proteinExistence type="predicted"/>
<dbReference type="AlphaFoldDB" id="F4R8A5"/>
<name>F4R8A5_MELLP</name>
<dbReference type="Proteomes" id="UP000001072">
    <property type="component" value="Unassembled WGS sequence"/>
</dbReference>
<dbReference type="InParanoid" id="F4R8A5"/>
<keyword evidence="2" id="KW-1185">Reference proteome</keyword>
<evidence type="ECO:0000313" key="2">
    <source>
        <dbReference type="Proteomes" id="UP000001072"/>
    </source>
</evidence>
<evidence type="ECO:0000313" key="1">
    <source>
        <dbReference type="EMBL" id="EGG11645.1"/>
    </source>
</evidence>
<dbReference type="RefSeq" id="XP_007405280.1">
    <property type="nucleotide sequence ID" value="XM_007405218.1"/>
</dbReference>
<dbReference type="VEuPathDB" id="FungiDB:MELLADRAFT_54882"/>
<protein>
    <submittedName>
        <fullName evidence="1">Uncharacterized protein</fullName>
    </submittedName>
</protein>
<organism evidence="2">
    <name type="scientific">Melampsora larici-populina (strain 98AG31 / pathotype 3-4-7)</name>
    <name type="common">Poplar leaf rust fungus</name>
    <dbReference type="NCBI Taxonomy" id="747676"/>
    <lineage>
        <taxon>Eukaryota</taxon>
        <taxon>Fungi</taxon>
        <taxon>Dikarya</taxon>
        <taxon>Basidiomycota</taxon>
        <taxon>Pucciniomycotina</taxon>
        <taxon>Pucciniomycetes</taxon>
        <taxon>Pucciniales</taxon>
        <taxon>Melampsoraceae</taxon>
        <taxon>Melampsora</taxon>
    </lineage>
</organism>
<sequence length="96" mass="10981">MTATRGFMNHTYHINITEFVHLRSDWFNTSQSVYMGLTERFVTLYHTWRLNPPSPPVVIKAAPVEVVWPFSVVFLSQVGSEVEAQVDAVATRLFIP</sequence>
<dbReference type="GeneID" id="18928941"/>
<reference evidence="2" key="1">
    <citation type="journal article" date="2011" name="Proc. Natl. Acad. Sci. U.S.A.">
        <title>Obligate biotrophy features unraveled by the genomic analysis of rust fungi.</title>
        <authorList>
            <person name="Duplessis S."/>
            <person name="Cuomo C.A."/>
            <person name="Lin Y.-C."/>
            <person name="Aerts A."/>
            <person name="Tisserant E."/>
            <person name="Veneault-Fourrey C."/>
            <person name="Joly D.L."/>
            <person name="Hacquard S."/>
            <person name="Amselem J."/>
            <person name="Cantarel B.L."/>
            <person name="Chiu R."/>
            <person name="Coutinho P.M."/>
            <person name="Feau N."/>
            <person name="Field M."/>
            <person name="Frey P."/>
            <person name="Gelhaye E."/>
            <person name="Goldberg J."/>
            <person name="Grabherr M.G."/>
            <person name="Kodira C.D."/>
            <person name="Kohler A."/>
            <person name="Kuees U."/>
            <person name="Lindquist E.A."/>
            <person name="Lucas S.M."/>
            <person name="Mago R."/>
            <person name="Mauceli E."/>
            <person name="Morin E."/>
            <person name="Murat C."/>
            <person name="Pangilinan J.L."/>
            <person name="Park R."/>
            <person name="Pearson M."/>
            <person name="Quesneville H."/>
            <person name="Rouhier N."/>
            <person name="Sakthikumar S."/>
            <person name="Salamov A.A."/>
            <person name="Schmutz J."/>
            <person name="Selles B."/>
            <person name="Shapiro H."/>
            <person name="Tanguay P."/>
            <person name="Tuskan G.A."/>
            <person name="Henrissat B."/>
            <person name="Van de Peer Y."/>
            <person name="Rouze P."/>
            <person name="Ellis J.G."/>
            <person name="Dodds P.N."/>
            <person name="Schein J.E."/>
            <person name="Zhong S."/>
            <person name="Hamelin R.C."/>
            <person name="Grigoriev I.V."/>
            <person name="Szabo L.J."/>
            <person name="Martin F."/>
        </authorList>
    </citation>
    <scope>NUCLEOTIDE SEQUENCE [LARGE SCALE GENOMIC DNA]</scope>
    <source>
        <strain evidence="2">98AG31 / pathotype 3-4-7</strain>
    </source>
</reference>
<accession>F4R8A5</accession>
<gene>
    <name evidence="1" type="ORF">MELLADRAFT_54882</name>
</gene>
<dbReference type="EMBL" id="GL883092">
    <property type="protein sequence ID" value="EGG11645.1"/>
    <property type="molecule type" value="Genomic_DNA"/>
</dbReference>
<dbReference type="KEGG" id="mlr:MELLADRAFT_54882"/>